<feature type="region of interest" description="Disordered" evidence="1">
    <location>
        <begin position="1"/>
        <end position="42"/>
    </location>
</feature>
<name>A0A557WYP2_9MYCO</name>
<dbReference type="EMBL" id="VMQU01000172">
    <property type="protein sequence ID" value="TVS78372.1"/>
    <property type="molecule type" value="Genomic_DNA"/>
</dbReference>
<sequence length="63" mass="6161">MPVVVWSGQQDRGSSAAPGSAGPAIAAGHDGGNPLRPAPPGRRLPLAVAWTFSATCASEGPGP</sequence>
<evidence type="ECO:0000313" key="3">
    <source>
        <dbReference type="Proteomes" id="UP000320513"/>
    </source>
</evidence>
<reference evidence="2 3" key="1">
    <citation type="submission" date="2019-07" db="EMBL/GenBank/DDBJ databases">
        <title>New Mycobacterium species.</title>
        <authorList>
            <person name="Tortoli E."/>
            <person name="Ghielmetti G."/>
            <person name="Friedel U."/>
            <person name="Trovato A."/>
        </authorList>
    </citation>
    <scope>NUCLEOTIDE SEQUENCE [LARGE SCALE GENOMIC DNA]</scope>
    <source>
        <strain evidence="2 3">16-83</strain>
    </source>
</reference>
<proteinExistence type="predicted"/>
<evidence type="ECO:0000256" key="1">
    <source>
        <dbReference type="SAM" id="MobiDB-lite"/>
    </source>
</evidence>
<comment type="caution">
    <text evidence="2">The sequence shown here is derived from an EMBL/GenBank/DDBJ whole genome shotgun (WGS) entry which is preliminary data.</text>
</comment>
<gene>
    <name evidence="2" type="ORF">FPZ47_24990</name>
</gene>
<feature type="compositionally biased region" description="Low complexity" evidence="1">
    <location>
        <begin position="13"/>
        <end position="35"/>
    </location>
</feature>
<keyword evidence="3" id="KW-1185">Reference proteome</keyword>
<accession>A0A557WYP2</accession>
<protein>
    <submittedName>
        <fullName evidence="2">Uncharacterized protein</fullName>
    </submittedName>
</protein>
<organism evidence="2 3">
    <name type="scientific">Mycobacterium helveticum</name>
    <dbReference type="NCBI Taxonomy" id="2592811"/>
    <lineage>
        <taxon>Bacteria</taxon>
        <taxon>Bacillati</taxon>
        <taxon>Actinomycetota</taxon>
        <taxon>Actinomycetes</taxon>
        <taxon>Mycobacteriales</taxon>
        <taxon>Mycobacteriaceae</taxon>
        <taxon>Mycobacterium</taxon>
    </lineage>
</organism>
<evidence type="ECO:0000313" key="2">
    <source>
        <dbReference type="EMBL" id="TVS78372.1"/>
    </source>
</evidence>
<dbReference type="Proteomes" id="UP000320513">
    <property type="component" value="Unassembled WGS sequence"/>
</dbReference>
<dbReference type="AlphaFoldDB" id="A0A557WYP2"/>